<dbReference type="EMBL" id="KN714698">
    <property type="protein sequence ID" value="KUI57318.1"/>
    <property type="molecule type" value="Genomic_DNA"/>
</dbReference>
<evidence type="ECO:0000313" key="1">
    <source>
        <dbReference type="EMBL" id="KUI57318.1"/>
    </source>
</evidence>
<proteinExistence type="predicted"/>
<organism evidence="1 2">
    <name type="scientific">Cytospora mali</name>
    <name type="common">Apple Valsa canker fungus</name>
    <name type="synonym">Valsa mali</name>
    <dbReference type="NCBI Taxonomy" id="578113"/>
    <lineage>
        <taxon>Eukaryota</taxon>
        <taxon>Fungi</taxon>
        <taxon>Dikarya</taxon>
        <taxon>Ascomycota</taxon>
        <taxon>Pezizomycotina</taxon>
        <taxon>Sordariomycetes</taxon>
        <taxon>Sordariomycetidae</taxon>
        <taxon>Diaporthales</taxon>
        <taxon>Cytosporaceae</taxon>
        <taxon>Cytospora</taxon>
    </lineage>
</organism>
<evidence type="ECO:0000313" key="2">
    <source>
        <dbReference type="Proteomes" id="UP000078576"/>
    </source>
</evidence>
<reference evidence="2" key="1">
    <citation type="submission" date="2014-12" db="EMBL/GenBank/DDBJ databases">
        <title>Genome Sequence of Valsa Canker Pathogens Uncovers a Specific Adaption of Colonization on Woody Bark.</title>
        <authorList>
            <person name="Yin Z."/>
            <person name="Liu H."/>
            <person name="Gao X."/>
            <person name="Li Z."/>
            <person name="Song N."/>
            <person name="Ke X."/>
            <person name="Dai Q."/>
            <person name="Wu Y."/>
            <person name="Sun Y."/>
            <person name="Xu J.-R."/>
            <person name="Kang Z.K."/>
            <person name="Wang L."/>
            <person name="Huang L."/>
        </authorList>
    </citation>
    <scope>NUCLEOTIDE SEQUENCE [LARGE SCALE GENOMIC DNA]</scope>
    <source>
        <strain evidence="2">SXYL134</strain>
    </source>
</reference>
<gene>
    <name evidence="1" type="ORF">VP1G_10877</name>
</gene>
<dbReference type="Proteomes" id="UP000078576">
    <property type="component" value="Unassembled WGS sequence"/>
</dbReference>
<protein>
    <submittedName>
        <fullName evidence="1">Uncharacterized protein</fullName>
    </submittedName>
</protein>
<dbReference type="AlphaFoldDB" id="A0A194V075"/>
<dbReference type="OrthoDB" id="5226254at2759"/>
<keyword evidence="2" id="KW-1185">Reference proteome</keyword>
<accession>A0A194V075</accession>
<sequence length="196" mass="22620">MTRQDLDSPETFRQALTQYIQDAINLGVTHYYPYFGDIIIFPISWPPHDRHRRRFILRTEPVNNGQMYSLLPEDVDLDPFPMTPIGQYLVEGNPLEGPCRQIEFLELDGIITSEASWNAEIETLKRLRDLADREELPPDLSSFDYIVRIDVDSDDDAGRGAWTARRLGPLLTREYLDEARKGYSMATSNTTMNGRH</sequence>
<name>A0A194V075_CYTMA</name>